<feature type="domain" description="HTH lacI-type" evidence="4">
    <location>
        <begin position="6"/>
        <end position="60"/>
    </location>
</feature>
<dbReference type="SMART" id="SM00354">
    <property type="entry name" value="HTH_LACI"/>
    <property type="match status" value="1"/>
</dbReference>
<dbReference type="SUPFAM" id="SSF47413">
    <property type="entry name" value="lambda repressor-like DNA-binding domains"/>
    <property type="match status" value="1"/>
</dbReference>
<dbReference type="CDD" id="cd06267">
    <property type="entry name" value="PBP1_LacI_sugar_binding-like"/>
    <property type="match status" value="1"/>
</dbReference>
<accession>A0A430FKW1</accession>
<reference evidence="5 6" key="1">
    <citation type="submission" date="2018-09" db="EMBL/GenBank/DDBJ databases">
        <title>Characterization of the phylogenetic diversity of five novel species belonging to the genus Bifidobacterium.</title>
        <authorList>
            <person name="Lugli G.A."/>
            <person name="Duranti S."/>
            <person name="Milani C."/>
        </authorList>
    </citation>
    <scope>NUCLEOTIDE SEQUENCE [LARGE SCALE GENOMIC DNA]</scope>
    <source>
        <strain evidence="5 6">2034B</strain>
    </source>
</reference>
<keyword evidence="6" id="KW-1185">Reference proteome</keyword>
<dbReference type="Gene3D" id="1.10.260.40">
    <property type="entry name" value="lambda repressor-like DNA-binding domains"/>
    <property type="match status" value="1"/>
</dbReference>
<dbReference type="GO" id="GO:0000976">
    <property type="term" value="F:transcription cis-regulatory region binding"/>
    <property type="evidence" value="ECO:0007669"/>
    <property type="project" value="TreeGrafter"/>
</dbReference>
<dbReference type="SUPFAM" id="SSF53822">
    <property type="entry name" value="Periplasmic binding protein-like I"/>
    <property type="match status" value="1"/>
</dbReference>
<dbReference type="AlphaFoldDB" id="A0A430FKW1"/>
<dbReference type="EMBL" id="QXGL01000002">
    <property type="protein sequence ID" value="RSX53529.1"/>
    <property type="molecule type" value="Genomic_DNA"/>
</dbReference>
<comment type="caution">
    <text evidence="5">The sequence shown here is derived from an EMBL/GenBank/DDBJ whole genome shotgun (WGS) entry which is preliminary data.</text>
</comment>
<dbReference type="InterPro" id="IPR046335">
    <property type="entry name" value="LacI/GalR-like_sensor"/>
</dbReference>
<name>A0A430FKW1_9BIFI</name>
<evidence type="ECO:0000256" key="1">
    <source>
        <dbReference type="ARBA" id="ARBA00023015"/>
    </source>
</evidence>
<dbReference type="GO" id="GO:0003700">
    <property type="term" value="F:DNA-binding transcription factor activity"/>
    <property type="evidence" value="ECO:0007669"/>
    <property type="project" value="TreeGrafter"/>
</dbReference>
<dbReference type="PANTHER" id="PTHR30146:SF109">
    <property type="entry name" value="HTH-TYPE TRANSCRIPTIONAL REGULATOR GALS"/>
    <property type="match status" value="1"/>
</dbReference>
<proteinExistence type="predicted"/>
<keyword evidence="2" id="KW-0238">DNA-binding</keyword>
<keyword evidence="1" id="KW-0805">Transcription regulation</keyword>
<evidence type="ECO:0000313" key="5">
    <source>
        <dbReference type="EMBL" id="RSX53529.1"/>
    </source>
</evidence>
<dbReference type="InterPro" id="IPR000843">
    <property type="entry name" value="HTH_LacI"/>
</dbReference>
<sequence>MIRKRATIADVAARAGVSAQTVSNVVRGTGNMREETRRRVEQTIQELDYRPNRSAQTLRSGVTKMLGVAIPYFDQPFCPMFVEYVARFSRERGYGLVISLYGRDIDSAVNEARRINADGWIILSDVSLEGNDEAFSQDFPIVLAGDCLGAGTVDAVMMPNVEASAYATQWLFDHGCERVGMIGASPRLFDESGQFIPGELDRVMHAVERNVDMRFRGYAQAVARNTMPLDASIALPAAAITRQEGERQAELLIERGGLPDGLFCANDAIALGVLSALNRHGIRVPDDVQVIGFDNTIDAHYMSPALTSIDPDSQEYARWAVEMLIARIEGNDEPPVVKTTAFSLVERESTR</sequence>
<dbReference type="Pfam" id="PF00356">
    <property type="entry name" value="LacI"/>
    <property type="match status" value="1"/>
</dbReference>
<dbReference type="Pfam" id="PF13377">
    <property type="entry name" value="Peripla_BP_3"/>
    <property type="match status" value="1"/>
</dbReference>
<keyword evidence="3" id="KW-0804">Transcription</keyword>
<dbReference type="Gene3D" id="3.40.50.2300">
    <property type="match status" value="2"/>
</dbReference>
<dbReference type="OrthoDB" id="2854648at2"/>
<dbReference type="InterPro" id="IPR028082">
    <property type="entry name" value="Peripla_BP_I"/>
</dbReference>
<organism evidence="5 6">
    <name type="scientific">Bifidobacterium goeldii</name>
    <dbReference type="NCBI Taxonomy" id="2306975"/>
    <lineage>
        <taxon>Bacteria</taxon>
        <taxon>Bacillati</taxon>
        <taxon>Actinomycetota</taxon>
        <taxon>Actinomycetes</taxon>
        <taxon>Bifidobacteriales</taxon>
        <taxon>Bifidobacteriaceae</taxon>
        <taxon>Bifidobacterium</taxon>
    </lineage>
</organism>
<evidence type="ECO:0000256" key="3">
    <source>
        <dbReference type="ARBA" id="ARBA00023163"/>
    </source>
</evidence>
<dbReference type="PROSITE" id="PS00356">
    <property type="entry name" value="HTH_LACI_1"/>
    <property type="match status" value="1"/>
</dbReference>
<protein>
    <submittedName>
        <fullName evidence="5">Transcriptional regulator LacI family</fullName>
    </submittedName>
</protein>
<dbReference type="PANTHER" id="PTHR30146">
    <property type="entry name" value="LACI-RELATED TRANSCRIPTIONAL REPRESSOR"/>
    <property type="match status" value="1"/>
</dbReference>
<gene>
    <name evidence="5" type="ORF">D2E25_0852</name>
</gene>
<dbReference type="Proteomes" id="UP000287533">
    <property type="component" value="Unassembled WGS sequence"/>
</dbReference>
<dbReference type="PROSITE" id="PS50932">
    <property type="entry name" value="HTH_LACI_2"/>
    <property type="match status" value="1"/>
</dbReference>
<dbReference type="InterPro" id="IPR010982">
    <property type="entry name" value="Lambda_DNA-bd_dom_sf"/>
</dbReference>
<dbReference type="CDD" id="cd01392">
    <property type="entry name" value="HTH_LacI"/>
    <property type="match status" value="1"/>
</dbReference>
<evidence type="ECO:0000256" key="2">
    <source>
        <dbReference type="ARBA" id="ARBA00023125"/>
    </source>
</evidence>
<evidence type="ECO:0000259" key="4">
    <source>
        <dbReference type="PROSITE" id="PS50932"/>
    </source>
</evidence>
<evidence type="ECO:0000313" key="6">
    <source>
        <dbReference type="Proteomes" id="UP000287533"/>
    </source>
</evidence>